<keyword evidence="7 12" id="KW-0274">FAD</keyword>
<dbReference type="InterPro" id="IPR012258">
    <property type="entry name" value="Acyl-CoA_oxidase"/>
</dbReference>
<evidence type="ECO:0000256" key="4">
    <source>
        <dbReference type="ARBA" id="ARBA00004846"/>
    </source>
</evidence>
<dbReference type="Gene3D" id="1.10.540.10">
    <property type="entry name" value="Acyl-CoA dehydrogenase/oxidase, N-terminal domain"/>
    <property type="match status" value="1"/>
</dbReference>
<dbReference type="PIRSF" id="PIRSF000168">
    <property type="entry name" value="Acyl-CoA_oxidase"/>
    <property type="match status" value="1"/>
</dbReference>
<dbReference type="EMBL" id="CP086720">
    <property type="protein sequence ID" value="WOO85898.1"/>
    <property type="molecule type" value="Genomic_DNA"/>
</dbReference>
<dbReference type="FunFam" id="1.20.140.10:FF:000015">
    <property type="entry name" value="Acyl-coenzyme A oxidase"/>
    <property type="match status" value="1"/>
</dbReference>
<keyword evidence="8" id="KW-0276">Fatty acid metabolism</keyword>
<comment type="similarity">
    <text evidence="5 12">Belongs to the acyl-CoA oxidase family.</text>
</comment>
<dbReference type="Pfam" id="PF22924">
    <property type="entry name" value="ACOX_C_alpha1"/>
    <property type="match status" value="1"/>
</dbReference>
<dbReference type="PANTHER" id="PTHR10909:SF250">
    <property type="entry name" value="PEROXISOMAL ACYL-COENZYME A OXIDASE 1"/>
    <property type="match status" value="1"/>
</dbReference>
<keyword evidence="11" id="KW-0576">Peroxisome</keyword>
<dbReference type="RefSeq" id="XP_062631924.1">
    <property type="nucleotide sequence ID" value="XM_062775940.1"/>
</dbReference>
<evidence type="ECO:0000256" key="5">
    <source>
        <dbReference type="ARBA" id="ARBA00006288"/>
    </source>
</evidence>
<dbReference type="SUPFAM" id="SSF56645">
    <property type="entry name" value="Acyl-CoA dehydrogenase NM domain-like"/>
    <property type="match status" value="1"/>
</dbReference>
<feature type="binding site" evidence="14">
    <location>
        <position position="153"/>
    </location>
    <ligand>
        <name>FAD</name>
        <dbReference type="ChEBI" id="CHEBI:57692"/>
    </ligand>
</feature>
<evidence type="ECO:0000256" key="1">
    <source>
        <dbReference type="ARBA" id="ARBA00001201"/>
    </source>
</evidence>
<feature type="domain" description="Acyl-coenzyme A oxidase N-terminal" evidence="16">
    <location>
        <begin position="35"/>
        <end position="147"/>
    </location>
</feature>
<dbReference type="Pfam" id="PF14749">
    <property type="entry name" value="Acyl-CoA_ox_N"/>
    <property type="match status" value="1"/>
</dbReference>
<dbReference type="GO" id="GO:0071949">
    <property type="term" value="F:FAD binding"/>
    <property type="evidence" value="ECO:0007669"/>
    <property type="project" value="InterPro"/>
</dbReference>
<dbReference type="InterPro" id="IPR036250">
    <property type="entry name" value="AcylCo_DH-like_C"/>
</dbReference>
<keyword evidence="6 12" id="KW-0285">Flavoprotein</keyword>
<organism evidence="18 19">
    <name type="scientific">Vanrija pseudolonga</name>
    <dbReference type="NCBI Taxonomy" id="143232"/>
    <lineage>
        <taxon>Eukaryota</taxon>
        <taxon>Fungi</taxon>
        <taxon>Dikarya</taxon>
        <taxon>Basidiomycota</taxon>
        <taxon>Agaricomycotina</taxon>
        <taxon>Tremellomycetes</taxon>
        <taxon>Trichosporonales</taxon>
        <taxon>Trichosporonaceae</taxon>
        <taxon>Vanrija</taxon>
    </lineage>
</organism>
<evidence type="ECO:0000256" key="2">
    <source>
        <dbReference type="ARBA" id="ARBA00001974"/>
    </source>
</evidence>
<dbReference type="InterPro" id="IPR002655">
    <property type="entry name" value="Acyl-CoA_oxidase_C"/>
</dbReference>
<evidence type="ECO:0000256" key="12">
    <source>
        <dbReference type="PIRNR" id="PIRNR000168"/>
    </source>
</evidence>
<evidence type="ECO:0000256" key="6">
    <source>
        <dbReference type="ARBA" id="ARBA00022630"/>
    </source>
</evidence>
<protein>
    <recommendedName>
        <fullName evidence="12">Acyl-coenzyme A oxidase</fullName>
    </recommendedName>
</protein>
<evidence type="ECO:0000256" key="10">
    <source>
        <dbReference type="ARBA" id="ARBA00023098"/>
    </source>
</evidence>
<dbReference type="GO" id="GO:0005504">
    <property type="term" value="F:fatty acid binding"/>
    <property type="evidence" value="ECO:0007669"/>
    <property type="project" value="TreeGrafter"/>
</dbReference>
<evidence type="ECO:0000256" key="7">
    <source>
        <dbReference type="ARBA" id="ARBA00022827"/>
    </source>
</evidence>
<evidence type="ECO:0000256" key="14">
    <source>
        <dbReference type="PIRSR" id="PIRSR000168-2"/>
    </source>
</evidence>
<dbReference type="AlphaFoldDB" id="A0AAF0YLR1"/>
<dbReference type="GO" id="GO:0055088">
    <property type="term" value="P:lipid homeostasis"/>
    <property type="evidence" value="ECO:0007669"/>
    <property type="project" value="TreeGrafter"/>
</dbReference>
<dbReference type="InterPro" id="IPR055060">
    <property type="entry name" value="ACOX_C_alpha1"/>
</dbReference>
<dbReference type="FunFam" id="2.40.110.10:FF:000003">
    <property type="entry name" value="Acyl-coenzyme A oxidase"/>
    <property type="match status" value="1"/>
</dbReference>
<reference evidence="18" key="1">
    <citation type="submission" date="2023-10" db="EMBL/GenBank/DDBJ databases">
        <authorList>
            <person name="Noh H."/>
        </authorList>
    </citation>
    <scope>NUCLEOTIDE SEQUENCE</scope>
    <source>
        <strain evidence="18">DUCC4014</strain>
    </source>
</reference>
<dbReference type="InterPro" id="IPR029320">
    <property type="entry name" value="Acyl-CoA_ox_N"/>
</dbReference>
<gene>
    <name evidence="18" type="primary">ACX1.2_1</name>
    <name evidence="18" type="ORF">LOC62_07G009382</name>
</gene>
<feature type="active site" description="Proton acceptor" evidence="13">
    <location>
        <position position="442"/>
    </location>
</feature>
<comment type="cofactor">
    <cofactor evidence="2">
        <name>FAD</name>
        <dbReference type="ChEBI" id="CHEBI:57692"/>
    </cofactor>
</comment>
<dbReference type="PANTHER" id="PTHR10909">
    <property type="entry name" value="ELECTRON TRANSPORT OXIDOREDUCTASE"/>
    <property type="match status" value="1"/>
</dbReference>
<evidence type="ECO:0000259" key="15">
    <source>
        <dbReference type="Pfam" id="PF01756"/>
    </source>
</evidence>
<accession>A0AAF0YLR1</accession>
<feature type="domain" description="Acyl-CoA oxidase C-alpha1" evidence="17">
    <location>
        <begin position="290"/>
        <end position="457"/>
    </location>
</feature>
<name>A0AAF0YLR1_9TREE</name>
<dbReference type="Pfam" id="PF01756">
    <property type="entry name" value="ACOX"/>
    <property type="match status" value="1"/>
</dbReference>
<sequence>MTTPPDWVMQLLPAAPTGAHLLAAERAGSNVDSGRIAELIHGGRAELASRARVEAAIAADPRLDMDESASWSRVEKIEHSLERGKVLKRLRKQHNWTDTEYAFATRIQGDGNVYNLHDSAFIRVLKDQSTDEQKAAFLADAENDRIIGCYAQTELSHGSNVRGLETTATWDPSDKTFIIHSPAITSAKWWIGSMGRTANYAMVMAQLIVGGKNIGPNTFLVPIRDLKTHEPLPNVFVGDIGPKVGYNLVDNGFAIFNQHKIPHLNMMARFGWVDPATNQFKRRGSPTLTYGGMTYLRVGIAFDAATALARGAAVAIRYTAVRQQFQDEDDPNAKGETAVLNYKMVQYRLLPALARSYALHFAGRELQALFNRFDTAMKSDQNAALAILGDLHLTSCAMKTYATTVAVEGIETCRRSMGGHGYSAYAGLGHLYGEQLPSATYEGDNYVLTKQVARSLLKSAGDVITGKGGDTPLDRALRHYAERKDTGAAFDVLNDDEQLVAAFGWRVAHQTFEILRLKMKAKETWNNLLVPIWRLSTAYSEWVTVRAFYERVSGAGRERLVADVGAPSADAIAQLFRLYALITLEERTGDFAESGAVNAQQFGLARHRAIGSVIDAVRPHALNLAEGWGLSDFVLNSSLGRSDGNGYEDMFRKAAANPVNGLTFDPDPNSDIMVKRRDRLAKL</sequence>
<dbReference type="InterPro" id="IPR046373">
    <property type="entry name" value="Acyl-CoA_Oxase/DH_mid-dom_sf"/>
</dbReference>
<keyword evidence="10" id="KW-0443">Lipid metabolism</keyword>
<dbReference type="Gene3D" id="1.20.140.10">
    <property type="entry name" value="Butyryl-CoA Dehydrogenase, subunit A, domain 3"/>
    <property type="match status" value="2"/>
</dbReference>
<comment type="catalytic activity">
    <reaction evidence="1">
        <text>a 2,3-saturated acyl-CoA + O2 = a (2E)-enoyl-CoA + H2O2</text>
        <dbReference type="Rhea" id="RHEA:38959"/>
        <dbReference type="ChEBI" id="CHEBI:15379"/>
        <dbReference type="ChEBI" id="CHEBI:16240"/>
        <dbReference type="ChEBI" id="CHEBI:58856"/>
        <dbReference type="ChEBI" id="CHEBI:65111"/>
        <dbReference type="EC" id="1.3.3.6"/>
    </reaction>
</comment>
<evidence type="ECO:0000259" key="16">
    <source>
        <dbReference type="Pfam" id="PF14749"/>
    </source>
</evidence>
<comment type="subcellular location">
    <subcellularLocation>
        <location evidence="3">Peroxisome</location>
    </subcellularLocation>
</comment>
<dbReference type="SUPFAM" id="SSF47203">
    <property type="entry name" value="Acyl-CoA dehydrogenase C-terminal domain-like"/>
    <property type="match status" value="2"/>
</dbReference>
<evidence type="ECO:0000259" key="17">
    <source>
        <dbReference type="Pfam" id="PF22924"/>
    </source>
</evidence>
<feature type="binding site" evidence="14">
    <location>
        <position position="192"/>
    </location>
    <ligand>
        <name>FAD</name>
        <dbReference type="ChEBI" id="CHEBI:57692"/>
    </ligand>
</feature>
<proteinExistence type="inferred from homology"/>
<dbReference type="GO" id="GO:0003997">
    <property type="term" value="F:acyl-CoA oxidase activity"/>
    <property type="evidence" value="ECO:0007669"/>
    <property type="project" value="UniProtKB-EC"/>
</dbReference>
<dbReference type="GeneID" id="87812545"/>
<dbReference type="Gene3D" id="2.40.110.10">
    <property type="entry name" value="Butyryl-CoA Dehydrogenase, subunit A, domain 2"/>
    <property type="match status" value="1"/>
</dbReference>
<evidence type="ECO:0000313" key="18">
    <source>
        <dbReference type="EMBL" id="WOO85898.1"/>
    </source>
</evidence>
<evidence type="ECO:0000256" key="13">
    <source>
        <dbReference type="PIRSR" id="PIRSR000168-1"/>
    </source>
</evidence>
<comment type="pathway">
    <text evidence="4">Lipid metabolism; peroxisomal fatty acid beta-oxidation.</text>
</comment>
<evidence type="ECO:0000313" key="19">
    <source>
        <dbReference type="Proteomes" id="UP000827549"/>
    </source>
</evidence>
<dbReference type="FunFam" id="1.20.140.10:FF:000007">
    <property type="entry name" value="Acyl-coenzyme A oxidase"/>
    <property type="match status" value="1"/>
</dbReference>
<dbReference type="InterPro" id="IPR009100">
    <property type="entry name" value="AcylCoA_DH/oxidase_NM_dom_sf"/>
</dbReference>
<evidence type="ECO:0000256" key="11">
    <source>
        <dbReference type="ARBA" id="ARBA00023140"/>
    </source>
</evidence>
<feature type="domain" description="Acyl-CoA oxidase C-terminal" evidence="15">
    <location>
        <begin position="496"/>
        <end position="660"/>
    </location>
</feature>
<dbReference type="GO" id="GO:0033540">
    <property type="term" value="P:fatty acid beta-oxidation using acyl-CoA oxidase"/>
    <property type="evidence" value="ECO:0007669"/>
    <property type="project" value="TreeGrafter"/>
</dbReference>
<evidence type="ECO:0000256" key="9">
    <source>
        <dbReference type="ARBA" id="ARBA00023002"/>
    </source>
</evidence>
<keyword evidence="9" id="KW-0560">Oxidoreductase</keyword>
<dbReference type="Proteomes" id="UP000827549">
    <property type="component" value="Chromosome 7"/>
</dbReference>
<evidence type="ECO:0000256" key="3">
    <source>
        <dbReference type="ARBA" id="ARBA00004275"/>
    </source>
</evidence>
<keyword evidence="19" id="KW-1185">Reference proteome</keyword>
<dbReference type="GO" id="GO:0005777">
    <property type="term" value="C:peroxisome"/>
    <property type="evidence" value="ECO:0007669"/>
    <property type="project" value="UniProtKB-SubCell"/>
</dbReference>
<dbReference type="InterPro" id="IPR037069">
    <property type="entry name" value="AcylCoA_DH/ox_N_sf"/>
</dbReference>
<evidence type="ECO:0000256" key="8">
    <source>
        <dbReference type="ARBA" id="ARBA00022832"/>
    </source>
</evidence>